<dbReference type="EMBL" id="JANPWB010000014">
    <property type="protein sequence ID" value="KAJ1100008.1"/>
    <property type="molecule type" value="Genomic_DNA"/>
</dbReference>
<accession>A0AAV7MDK6</accession>
<evidence type="ECO:0000313" key="1">
    <source>
        <dbReference type="EMBL" id="KAJ1100008.1"/>
    </source>
</evidence>
<sequence length="165" mass="17077">MATKGSRPGLSRCGCEGQCMRMTCFGGLEHSQETLRHTTALVALVTKLFASGNASNALSWDLLESGVLATETSPEAERLLGALTGCEMAVHKLSASVNLGYHISSNNVAKEAGIAAEGNIVSPTVSLLSLMSADNSTTDVATATTERNATEVYVTPEGGEGLAEE</sequence>
<keyword evidence="2" id="KW-1185">Reference proteome</keyword>
<reference evidence="1" key="1">
    <citation type="journal article" date="2022" name="bioRxiv">
        <title>Sequencing and chromosome-scale assembly of the giantPleurodeles waltlgenome.</title>
        <authorList>
            <person name="Brown T."/>
            <person name="Elewa A."/>
            <person name="Iarovenko S."/>
            <person name="Subramanian E."/>
            <person name="Araus A.J."/>
            <person name="Petzold A."/>
            <person name="Susuki M."/>
            <person name="Suzuki K.-i.T."/>
            <person name="Hayashi T."/>
            <person name="Toyoda A."/>
            <person name="Oliveira C."/>
            <person name="Osipova E."/>
            <person name="Leigh N.D."/>
            <person name="Simon A."/>
            <person name="Yun M.H."/>
        </authorList>
    </citation>
    <scope>NUCLEOTIDE SEQUENCE</scope>
    <source>
        <strain evidence="1">20211129_DDA</strain>
        <tissue evidence="1">Liver</tissue>
    </source>
</reference>
<proteinExistence type="predicted"/>
<dbReference type="AlphaFoldDB" id="A0AAV7MDK6"/>
<name>A0AAV7MDK6_PLEWA</name>
<protein>
    <submittedName>
        <fullName evidence="1">Uncharacterized protein</fullName>
    </submittedName>
</protein>
<comment type="caution">
    <text evidence="1">The sequence shown here is derived from an EMBL/GenBank/DDBJ whole genome shotgun (WGS) entry which is preliminary data.</text>
</comment>
<dbReference type="Proteomes" id="UP001066276">
    <property type="component" value="Chromosome 10"/>
</dbReference>
<gene>
    <name evidence="1" type="ORF">NDU88_005098</name>
</gene>
<organism evidence="1 2">
    <name type="scientific">Pleurodeles waltl</name>
    <name type="common">Iberian ribbed newt</name>
    <dbReference type="NCBI Taxonomy" id="8319"/>
    <lineage>
        <taxon>Eukaryota</taxon>
        <taxon>Metazoa</taxon>
        <taxon>Chordata</taxon>
        <taxon>Craniata</taxon>
        <taxon>Vertebrata</taxon>
        <taxon>Euteleostomi</taxon>
        <taxon>Amphibia</taxon>
        <taxon>Batrachia</taxon>
        <taxon>Caudata</taxon>
        <taxon>Salamandroidea</taxon>
        <taxon>Salamandridae</taxon>
        <taxon>Pleurodelinae</taxon>
        <taxon>Pleurodeles</taxon>
    </lineage>
</organism>
<evidence type="ECO:0000313" key="2">
    <source>
        <dbReference type="Proteomes" id="UP001066276"/>
    </source>
</evidence>